<sequence>NLKGLVSGVKEIGKRIENKRKKVHEFVHDRVNHDRQSIRKKYEETKNKYNRQPIKKKYQETKNKFKQTRQGMRVNHRISAAVHRVKQDAESRLKQLQKEAELRKQSLVKQWEKTQTTKKKAREGLKKINKETEQGVKKGIVYIKHLIDLLFGNWEKKSSNGVKNESEMNHEIDRMKRNIGELLKEGKQRIDKVVDDTVGIYGSVNESKELLDPILKENCRRWSKWFVVV</sequence>
<evidence type="ECO:0000313" key="2">
    <source>
        <dbReference type="EMBL" id="JAG27993.1"/>
    </source>
</evidence>
<accession>A0A0A9YA68</accession>
<proteinExistence type="predicted"/>
<keyword evidence="1" id="KW-0175">Coiled coil</keyword>
<gene>
    <name evidence="2" type="ORF">CM83_64408</name>
</gene>
<reference evidence="2" key="2">
    <citation type="submission" date="2014-07" db="EMBL/GenBank/DDBJ databases">
        <authorList>
            <person name="Hull J."/>
        </authorList>
    </citation>
    <scope>NUCLEOTIDE SEQUENCE</scope>
</reference>
<dbReference type="EMBL" id="GBHO01015611">
    <property type="protein sequence ID" value="JAG27993.1"/>
    <property type="molecule type" value="Transcribed_RNA"/>
</dbReference>
<feature type="coiled-coil region" evidence="1">
    <location>
        <begin position="79"/>
        <end position="106"/>
    </location>
</feature>
<protein>
    <submittedName>
        <fullName evidence="2">Uncharacterized protein</fullName>
    </submittedName>
</protein>
<reference evidence="2" key="1">
    <citation type="journal article" date="2014" name="PLoS ONE">
        <title>Transcriptome-Based Identification of ABC Transporters in the Western Tarnished Plant Bug Lygus hesperus.</title>
        <authorList>
            <person name="Hull J.J."/>
            <person name="Chaney K."/>
            <person name="Geib S.M."/>
            <person name="Fabrick J.A."/>
            <person name="Brent C.S."/>
            <person name="Walsh D."/>
            <person name="Lavine L.C."/>
        </authorList>
    </citation>
    <scope>NUCLEOTIDE SEQUENCE</scope>
</reference>
<feature type="non-terminal residue" evidence="2">
    <location>
        <position position="1"/>
    </location>
</feature>
<name>A0A0A9YA68_LYGHE</name>
<dbReference type="AlphaFoldDB" id="A0A0A9YA68"/>
<evidence type="ECO:0000256" key="1">
    <source>
        <dbReference type="SAM" id="Coils"/>
    </source>
</evidence>
<organism evidence="2">
    <name type="scientific">Lygus hesperus</name>
    <name type="common">Western plant bug</name>
    <dbReference type="NCBI Taxonomy" id="30085"/>
    <lineage>
        <taxon>Eukaryota</taxon>
        <taxon>Metazoa</taxon>
        <taxon>Ecdysozoa</taxon>
        <taxon>Arthropoda</taxon>
        <taxon>Hexapoda</taxon>
        <taxon>Insecta</taxon>
        <taxon>Pterygota</taxon>
        <taxon>Neoptera</taxon>
        <taxon>Paraneoptera</taxon>
        <taxon>Hemiptera</taxon>
        <taxon>Heteroptera</taxon>
        <taxon>Panheteroptera</taxon>
        <taxon>Cimicomorpha</taxon>
        <taxon>Miridae</taxon>
        <taxon>Mirini</taxon>
        <taxon>Lygus</taxon>
    </lineage>
</organism>